<proteinExistence type="predicted"/>
<gene>
    <name evidence="2" type="ORF">MYCFIDRAFT_179773</name>
</gene>
<reference evidence="2 3" key="1">
    <citation type="journal article" date="2012" name="PLoS Pathog.">
        <title>Diverse lifestyles and strategies of plant pathogenesis encoded in the genomes of eighteen Dothideomycetes fungi.</title>
        <authorList>
            <person name="Ohm R.A."/>
            <person name="Feau N."/>
            <person name="Henrissat B."/>
            <person name="Schoch C.L."/>
            <person name="Horwitz B.A."/>
            <person name="Barry K.W."/>
            <person name="Condon B.J."/>
            <person name="Copeland A.C."/>
            <person name="Dhillon B."/>
            <person name="Glaser F."/>
            <person name="Hesse C.N."/>
            <person name="Kosti I."/>
            <person name="LaButti K."/>
            <person name="Lindquist E.A."/>
            <person name="Lucas S."/>
            <person name="Salamov A.A."/>
            <person name="Bradshaw R.E."/>
            <person name="Ciuffetti L."/>
            <person name="Hamelin R.C."/>
            <person name="Kema G.H.J."/>
            <person name="Lawrence C."/>
            <person name="Scott J.A."/>
            <person name="Spatafora J.W."/>
            <person name="Turgeon B.G."/>
            <person name="de Wit P.J.G.M."/>
            <person name="Zhong S."/>
            <person name="Goodwin S.B."/>
            <person name="Grigoriev I.V."/>
        </authorList>
    </citation>
    <scope>NUCLEOTIDE SEQUENCE [LARGE SCALE GENOMIC DNA]</scope>
    <source>
        <strain evidence="2 3">CIRAD86</strain>
    </source>
</reference>
<sequence>MIPATEESQHRVLSSKTVRDALQWQCIIMVAAKPVSVGLVKPPTFALSPSSPYNLSFAYHSKVLVFQDFIFAHSVCQFTASAILSQSHSLTLTSRIPLSRAKMTPLRRCIRVIRVIIPTISSHEFVGTPSDTAGGHEPTAPPRESSVQGIDDLHDALPEASESPSSLTTSSSEFLQAPNDVPHKYEFTAPPISVPLAAAKAGWKRGHESIWQKHVDDSQYRIRLISQDMSHDTQTNAVTSRLTSIDVRIETQLVAAACRSDKSLPRVGWRPPRKAIGVQRQSLDYDRVPALHPMGIIKPTAPPISDLVASTAENEAAAANLRPTVVSAYELPISDPQPPKLTGRPSPNPIASSADENVAAAAKTADRVAFDYDAFQRRRGNEGNWVGQGAVYEWSRDYRDVAPQVLELENVLLGSEDIALRVREPENILFGIELMLMKAPTAPPSTTLRSLLSSGRPAKLAPIENVGSPPLIVHRCWPTPTRPAEYRTRRLQEAHEVEQIRDTRHELQE</sequence>
<protein>
    <submittedName>
        <fullName evidence="2">Uncharacterized protein</fullName>
    </submittedName>
</protein>
<dbReference type="EMBL" id="KB446565">
    <property type="protein sequence ID" value="EME77521.1"/>
    <property type="molecule type" value="Genomic_DNA"/>
</dbReference>
<dbReference type="GeneID" id="19334212"/>
<dbReference type="AlphaFoldDB" id="M2ZZD0"/>
<dbReference type="Proteomes" id="UP000016932">
    <property type="component" value="Unassembled WGS sequence"/>
</dbReference>
<evidence type="ECO:0000256" key="1">
    <source>
        <dbReference type="SAM" id="MobiDB-lite"/>
    </source>
</evidence>
<keyword evidence="3" id="KW-1185">Reference proteome</keyword>
<name>M2ZZD0_PSEFD</name>
<organism evidence="2 3">
    <name type="scientific">Pseudocercospora fijiensis (strain CIRAD86)</name>
    <name type="common">Black leaf streak disease fungus</name>
    <name type="synonym">Mycosphaerella fijiensis</name>
    <dbReference type="NCBI Taxonomy" id="383855"/>
    <lineage>
        <taxon>Eukaryota</taxon>
        <taxon>Fungi</taxon>
        <taxon>Dikarya</taxon>
        <taxon>Ascomycota</taxon>
        <taxon>Pezizomycotina</taxon>
        <taxon>Dothideomycetes</taxon>
        <taxon>Dothideomycetidae</taxon>
        <taxon>Mycosphaerellales</taxon>
        <taxon>Mycosphaerellaceae</taxon>
        <taxon>Pseudocercospora</taxon>
    </lineage>
</organism>
<dbReference type="HOGENOM" id="CLU_535419_0_0_1"/>
<evidence type="ECO:0000313" key="3">
    <source>
        <dbReference type="Proteomes" id="UP000016932"/>
    </source>
</evidence>
<dbReference type="RefSeq" id="XP_007931951.1">
    <property type="nucleotide sequence ID" value="XM_007933760.1"/>
</dbReference>
<dbReference type="KEGG" id="pfj:MYCFIDRAFT_179773"/>
<dbReference type="VEuPathDB" id="FungiDB:MYCFIDRAFT_179773"/>
<feature type="region of interest" description="Disordered" evidence="1">
    <location>
        <begin position="126"/>
        <end position="148"/>
    </location>
</feature>
<evidence type="ECO:0000313" key="2">
    <source>
        <dbReference type="EMBL" id="EME77521.1"/>
    </source>
</evidence>
<accession>M2ZZD0</accession>